<dbReference type="InterPro" id="IPR010982">
    <property type="entry name" value="Lambda_DNA-bd_dom_sf"/>
</dbReference>
<dbReference type="PROSITE" id="PS50943">
    <property type="entry name" value="HTH_CROC1"/>
    <property type="match status" value="1"/>
</dbReference>
<gene>
    <name evidence="3" type="ORF">FHS34_006399</name>
</gene>
<dbReference type="EMBL" id="JACHJK010000013">
    <property type="protein sequence ID" value="MBB5930892.1"/>
    <property type="molecule type" value="Genomic_DNA"/>
</dbReference>
<dbReference type="RefSeq" id="WP_225817676.1">
    <property type="nucleotide sequence ID" value="NZ_JACHJK010000013.1"/>
</dbReference>
<dbReference type="Gene3D" id="1.10.260.40">
    <property type="entry name" value="lambda repressor-like DNA-binding domains"/>
    <property type="match status" value="1"/>
</dbReference>
<evidence type="ECO:0000256" key="1">
    <source>
        <dbReference type="SAM" id="MobiDB-lite"/>
    </source>
</evidence>
<dbReference type="GO" id="GO:0003677">
    <property type="term" value="F:DNA binding"/>
    <property type="evidence" value="ECO:0007669"/>
    <property type="project" value="InterPro"/>
</dbReference>
<dbReference type="SUPFAM" id="SSF47413">
    <property type="entry name" value="lambda repressor-like DNA-binding domains"/>
    <property type="match status" value="1"/>
</dbReference>
<dbReference type="InterPro" id="IPR001387">
    <property type="entry name" value="Cro/C1-type_HTH"/>
</dbReference>
<keyword evidence="4" id="KW-1185">Reference proteome</keyword>
<dbReference type="Proteomes" id="UP000585836">
    <property type="component" value="Unassembled WGS sequence"/>
</dbReference>
<sequence length="171" mass="18328">MTRQRGAGDEATVSSLDEQMRAAKTAIAARLRHVRQHHPEGPFTLAALAERTGVSKRTLASAESEDGMNLTLETLVKVAHSLGIQRWAYFLDEEVFAQVNAEFETVRELRQRAVQGVALRTASAAEPSAASLSELSELVIGILRSAKAASDTLKGISSPPGEQTSSDAQKS</sequence>
<reference evidence="3 4" key="1">
    <citation type="submission" date="2020-08" db="EMBL/GenBank/DDBJ databases">
        <title>Genomic Encyclopedia of Type Strains, Phase III (KMG-III): the genomes of soil and plant-associated and newly described type strains.</title>
        <authorList>
            <person name="Whitman W."/>
        </authorList>
    </citation>
    <scope>NUCLEOTIDE SEQUENCE [LARGE SCALE GENOMIC DNA]</scope>
    <source>
        <strain evidence="3 4">CECT 3313</strain>
    </source>
</reference>
<proteinExistence type="predicted"/>
<protein>
    <submittedName>
        <fullName evidence="3">Transcriptional regulator with XRE-family HTH domain</fullName>
    </submittedName>
</protein>
<feature type="compositionally biased region" description="Polar residues" evidence="1">
    <location>
        <begin position="160"/>
        <end position="171"/>
    </location>
</feature>
<accession>A0A7W9Q1D8</accession>
<evidence type="ECO:0000313" key="3">
    <source>
        <dbReference type="EMBL" id="MBB5930892.1"/>
    </source>
</evidence>
<evidence type="ECO:0000313" key="4">
    <source>
        <dbReference type="Proteomes" id="UP000585836"/>
    </source>
</evidence>
<name>A0A7W9Q1D8_9ACTN</name>
<organism evidence="3 4">
    <name type="scientific">Streptomyces echinatus</name>
    <dbReference type="NCBI Taxonomy" id="67293"/>
    <lineage>
        <taxon>Bacteria</taxon>
        <taxon>Bacillati</taxon>
        <taxon>Actinomycetota</taxon>
        <taxon>Actinomycetes</taxon>
        <taxon>Kitasatosporales</taxon>
        <taxon>Streptomycetaceae</taxon>
        <taxon>Streptomyces</taxon>
    </lineage>
</organism>
<dbReference type="CDD" id="cd00093">
    <property type="entry name" value="HTH_XRE"/>
    <property type="match status" value="1"/>
</dbReference>
<dbReference type="Pfam" id="PF01381">
    <property type="entry name" value="HTH_3"/>
    <property type="match status" value="1"/>
</dbReference>
<feature type="domain" description="HTH cro/C1-type" evidence="2">
    <location>
        <begin position="44"/>
        <end position="90"/>
    </location>
</feature>
<dbReference type="AlphaFoldDB" id="A0A7W9Q1D8"/>
<comment type="caution">
    <text evidence="3">The sequence shown here is derived from an EMBL/GenBank/DDBJ whole genome shotgun (WGS) entry which is preliminary data.</text>
</comment>
<feature type="region of interest" description="Disordered" evidence="1">
    <location>
        <begin position="149"/>
        <end position="171"/>
    </location>
</feature>
<evidence type="ECO:0000259" key="2">
    <source>
        <dbReference type="PROSITE" id="PS50943"/>
    </source>
</evidence>